<organism evidence="1 2">
    <name type="scientific">Anaplasma centrale (strain Israel)</name>
    <name type="common">Anaplasma marginale subsp. centrale (strain Israel)</name>
    <dbReference type="NCBI Taxonomy" id="574556"/>
    <lineage>
        <taxon>Bacteria</taxon>
        <taxon>Pseudomonadati</taxon>
        <taxon>Pseudomonadota</taxon>
        <taxon>Alphaproteobacteria</taxon>
        <taxon>Rickettsiales</taxon>
        <taxon>Anaplasmataceae</taxon>
        <taxon>Anaplasma</taxon>
    </lineage>
</organism>
<dbReference type="InterPro" id="IPR005091">
    <property type="entry name" value="MSP1b"/>
</dbReference>
<reference evidence="1 2" key="1">
    <citation type="journal article" date="2010" name="J. Bacteriol.">
        <title>Complete genome sequence of Anaplasma marginale subsp. centrale.</title>
        <authorList>
            <person name="Herndon D.R."/>
            <person name="Palmer G.H."/>
            <person name="Shkap V."/>
            <person name="Knowles D.P. Jr."/>
            <person name="Brayton K.A."/>
        </authorList>
    </citation>
    <scope>NUCLEOTIDE SEQUENCE [LARGE SCALE GENOMIC DNA]</scope>
    <source>
        <strain evidence="1 2">Israel</strain>
    </source>
</reference>
<dbReference type="STRING" id="574556.ACIS_01097"/>
<dbReference type="HOGENOM" id="CLU_368294_0_0_5"/>
<dbReference type="OrthoDB" id="7165781at2"/>
<evidence type="ECO:0000313" key="2">
    <source>
        <dbReference type="Proteomes" id="UP000000630"/>
    </source>
</evidence>
<accession>D1ASW4</accession>
<dbReference type="RefSeq" id="WP_012881000.1">
    <property type="nucleotide sequence ID" value="NC_013532.1"/>
</dbReference>
<dbReference type="AlphaFoldDB" id="D1ASW4"/>
<evidence type="ECO:0000313" key="1">
    <source>
        <dbReference type="EMBL" id="ACZ49567.1"/>
    </source>
</evidence>
<dbReference type="Proteomes" id="UP000000630">
    <property type="component" value="Chromosome"/>
</dbReference>
<protein>
    <submittedName>
        <fullName evidence="1">Major surface protein 1B-1</fullName>
    </submittedName>
</protein>
<name>D1ASW4_ANACI</name>
<gene>
    <name evidence="1" type="primary">msp1B-1</name>
    <name evidence="1" type="ordered locus">ACIS_01097</name>
</gene>
<dbReference type="KEGG" id="acn:ACIS_01097"/>
<dbReference type="Pfam" id="PF03429">
    <property type="entry name" value="MSP1b"/>
    <property type="match status" value="1"/>
</dbReference>
<proteinExistence type="predicted"/>
<dbReference type="EMBL" id="CP001759">
    <property type="protein sequence ID" value="ACZ49567.1"/>
    <property type="molecule type" value="Genomic_DNA"/>
</dbReference>
<sequence length="677" mass="70971">MDEDKQQVMQALRAAFGKNNEGIKKLDNISKLTRQRMTNLDALQKELETKAALVKETNNKFNHLTGSAALRAKATAALQRLGAAITGKSSGKAFEPADIDNMPFMDSVDLPADMEITEPQTGEEKKEFGRATAYGLTGLKHTIDEGVEMLGRGMHMVGEGQAKVAQGVEAKDVELVKAGLELSGLGTSMCWRSLSDITHGLKAVQEGPMGKVAGKGLEKCREKLEAASQKWFSAWQEVDALGTAVSRGEQELEAAAKEGEGEAWSPKGVESNAFYKALNTIGQKIADAAQATWEGLAITGKFIGNAAKIAGVGALCTAAILTAMVPVVSLPMFAAMGISPTADAWIQNKIEKAEKFVDDQMSDAARGLAASELVTAVSGALVAVGAGFQYIFTPVHNAIKGSVEEGLYKIKEGVQETNQSIMAKFNAVGQAMTNAGVYAVAAIRQGFSAETRNLLLQGIEAVYNSIKEFVTGLAAPIGSYDAVEEAINREATKIQKTEVALDAAKAPSLVTNLKNAGVITTEEAQRLERPAPSISSVARRLGYGAQALAAVVEEEPGQDAKDLAAKATPAEREAVDNAIKSVVSAVQNGQAPELEAVIAAIEGAAMDSTVEKPAQDRGVEQASQSKDGIEGIDQDALKEAAEGFTGAVEAAEGQVAPLNAAEVAAAQGHQQSSGMSR</sequence>
<keyword evidence="2" id="KW-1185">Reference proteome</keyword>